<name>A0ABD3B3P5_9GENT</name>
<dbReference type="AlphaFoldDB" id="A0ABD3B3P5"/>
<comment type="caution">
    <text evidence="2">The sequence shown here is derived from an EMBL/GenBank/DDBJ whole genome shotgun (WGS) entry which is preliminary data.</text>
</comment>
<protein>
    <recommendedName>
        <fullName evidence="4">Reverse transcriptase</fullName>
    </recommendedName>
</protein>
<dbReference type="PANTHER" id="PTHR33116">
    <property type="entry name" value="REVERSE TRANSCRIPTASE ZINC-BINDING DOMAIN-CONTAINING PROTEIN-RELATED-RELATED"/>
    <property type="match status" value="1"/>
</dbReference>
<evidence type="ECO:0000313" key="3">
    <source>
        <dbReference type="Proteomes" id="UP001630127"/>
    </source>
</evidence>
<gene>
    <name evidence="2" type="ORF">ACH5RR_001346</name>
</gene>
<feature type="compositionally biased region" description="Basic and acidic residues" evidence="1">
    <location>
        <begin position="118"/>
        <end position="129"/>
    </location>
</feature>
<keyword evidence="3" id="KW-1185">Reference proteome</keyword>
<accession>A0ABD3B3P5</accession>
<feature type="region of interest" description="Disordered" evidence="1">
    <location>
        <begin position="118"/>
        <end position="141"/>
    </location>
</feature>
<dbReference type="PANTHER" id="PTHR33116:SF86">
    <property type="entry name" value="REVERSE TRANSCRIPTASE DOMAIN-CONTAINING PROTEIN"/>
    <property type="match status" value="1"/>
</dbReference>
<dbReference type="Proteomes" id="UP001630127">
    <property type="component" value="Unassembled WGS sequence"/>
</dbReference>
<organism evidence="2 3">
    <name type="scientific">Cinchona calisaya</name>
    <dbReference type="NCBI Taxonomy" id="153742"/>
    <lineage>
        <taxon>Eukaryota</taxon>
        <taxon>Viridiplantae</taxon>
        <taxon>Streptophyta</taxon>
        <taxon>Embryophyta</taxon>
        <taxon>Tracheophyta</taxon>
        <taxon>Spermatophyta</taxon>
        <taxon>Magnoliopsida</taxon>
        <taxon>eudicotyledons</taxon>
        <taxon>Gunneridae</taxon>
        <taxon>Pentapetalae</taxon>
        <taxon>asterids</taxon>
        <taxon>lamiids</taxon>
        <taxon>Gentianales</taxon>
        <taxon>Rubiaceae</taxon>
        <taxon>Cinchonoideae</taxon>
        <taxon>Cinchoneae</taxon>
        <taxon>Cinchona</taxon>
    </lineage>
</organism>
<dbReference type="EMBL" id="JBJUIK010000001">
    <property type="protein sequence ID" value="KAL3537980.1"/>
    <property type="molecule type" value="Genomic_DNA"/>
</dbReference>
<evidence type="ECO:0000313" key="2">
    <source>
        <dbReference type="EMBL" id="KAL3537980.1"/>
    </source>
</evidence>
<reference evidence="2 3" key="1">
    <citation type="submission" date="2024-11" db="EMBL/GenBank/DDBJ databases">
        <title>A near-complete genome assembly of Cinchona calisaya.</title>
        <authorList>
            <person name="Lian D.C."/>
            <person name="Zhao X.W."/>
            <person name="Wei L."/>
        </authorList>
    </citation>
    <scope>NUCLEOTIDE SEQUENCE [LARGE SCALE GENOMIC DNA]</scope>
    <source>
        <tissue evidence="2">Nenye</tissue>
    </source>
</reference>
<evidence type="ECO:0000256" key="1">
    <source>
        <dbReference type="SAM" id="MobiDB-lite"/>
    </source>
</evidence>
<evidence type="ECO:0008006" key="4">
    <source>
        <dbReference type="Google" id="ProtNLM"/>
    </source>
</evidence>
<sequence>MYERCSSPMINFNKYSIMFSKNTSVSEKEEVMQQLGGMTIAIKDKYLGLPLIMGRSKNQVFTCIMEKVAAKLQGWKKNLLGQAGCVEYHKNFHQYHKPERQHLLASLYYRTMHNQDRIGESKGKEEQKSKGKTVPSTNQQE</sequence>
<proteinExistence type="predicted"/>